<dbReference type="RefSeq" id="XP_011396983.1">
    <property type="nucleotide sequence ID" value="XM_011398681.1"/>
</dbReference>
<dbReference type="KEGG" id="apro:F751_1362"/>
<dbReference type="Proteomes" id="UP000028924">
    <property type="component" value="Unassembled WGS sequence"/>
</dbReference>
<organism evidence="1 2">
    <name type="scientific">Auxenochlorella protothecoides</name>
    <name type="common">Green microalga</name>
    <name type="synonym">Chlorella protothecoides</name>
    <dbReference type="NCBI Taxonomy" id="3075"/>
    <lineage>
        <taxon>Eukaryota</taxon>
        <taxon>Viridiplantae</taxon>
        <taxon>Chlorophyta</taxon>
        <taxon>core chlorophytes</taxon>
        <taxon>Trebouxiophyceae</taxon>
        <taxon>Chlorellales</taxon>
        <taxon>Chlorellaceae</taxon>
        <taxon>Auxenochlorella</taxon>
    </lineage>
</organism>
<dbReference type="PANTHER" id="PTHR35135">
    <property type="entry name" value="OS05G0517800 PROTEIN"/>
    <property type="match status" value="1"/>
</dbReference>
<dbReference type="OrthoDB" id="2019035at2759"/>
<keyword evidence="2" id="KW-1185">Reference proteome</keyword>
<dbReference type="AlphaFoldDB" id="A0A087SEE3"/>
<protein>
    <submittedName>
        <fullName evidence="1">Uncharacterized protein</fullName>
    </submittedName>
</protein>
<sequence>MAISNFVITIVGLGAVAYLMKSDIRGSSAMLRRNLKHIRGWMEEQGAAAECVVLAGGRFGEHRLKGWWSSFAALIQGGG</sequence>
<proteinExistence type="predicted"/>
<reference evidence="1 2" key="1">
    <citation type="journal article" date="2014" name="BMC Genomics">
        <title>Oil accumulation mechanisms of the oleaginous microalga Chlorella protothecoides revealed through its genome, transcriptomes, and proteomes.</title>
        <authorList>
            <person name="Gao C."/>
            <person name="Wang Y."/>
            <person name="Shen Y."/>
            <person name="Yan D."/>
            <person name="He X."/>
            <person name="Dai J."/>
            <person name="Wu Q."/>
        </authorList>
    </citation>
    <scope>NUCLEOTIDE SEQUENCE [LARGE SCALE GENOMIC DNA]</scope>
    <source>
        <strain evidence="1 2">0710</strain>
    </source>
</reference>
<dbReference type="EMBL" id="KL662105">
    <property type="protein sequence ID" value="KFM24097.1"/>
    <property type="molecule type" value="Genomic_DNA"/>
</dbReference>
<gene>
    <name evidence="1" type="ORF">F751_1362</name>
</gene>
<evidence type="ECO:0000313" key="1">
    <source>
        <dbReference type="EMBL" id="KFM24097.1"/>
    </source>
</evidence>
<dbReference type="GeneID" id="23612753"/>
<dbReference type="PANTHER" id="PTHR35135:SF3">
    <property type="entry name" value="OS05G0517800 PROTEIN"/>
    <property type="match status" value="1"/>
</dbReference>
<accession>A0A087SEE3</accession>
<name>A0A087SEE3_AUXPR</name>
<dbReference type="STRING" id="3075.A0A087SEE3"/>
<evidence type="ECO:0000313" key="2">
    <source>
        <dbReference type="Proteomes" id="UP000028924"/>
    </source>
</evidence>